<dbReference type="InterPro" id="IPR008979">
    <property type="entry name" value="Galactose-bd-like_sf"/>
</dbReference>
<evidence type="ECO:0000313" key="2">
    <source>
        <dbReference type="Proteomes" id="UP000546007"/>
    </source>
</evidence>
<sequence>MRGLFLKYTLILVLLAGLVASCGESLEDTYSDYTGDGPEQYLTKIYDLQGKPRWMSVELTWNLKLDPGRTAILVEWTDDEKTDSAVIDRNSTSYLVEGLKNYEYEFGVYAIEQTENGEIIKRSIGDPVYIRPYTYASDELILFSRVVKKQFNVADKQLFVTFEEWTDNLISFKIGYYEKNNPTEQFWEATPEDRIDDYPNGLPYALIGTDVDFSQGVKVYRTGKIAVVGDMLLEMEPINLYFELPSFESDFAVEVRSKLDLLGEIKKADITDVEVLDIDYNQVSLVDVLHFPNLKELHLGRNRILADGTELTYRSTLTEQVVSEAALRVAKENGVEIYHYGNHYFNVVPDFFTGKNIVAVEPALTFLETSSWNISVTPRDLMEYNSGLNNLLTDDASYWLPQSSASVREHVIEIDFGKEESISGFKITQANIATAIQCPEQVKVEMQISSGQWIAVAFQENTMLGTGKGETTVVYLDKNKTSKRCSKIRLRVSDLFFEKGYDSSWNYIDFYNIALGSFMVIKGE</sequence>
<dbReference type="SUPFAM" id="SSF49785">
    <property type="entry name" value="Galactose-binding domain-like"/>
    <property type="match status" value="1"/>
</dbReference>
<protein>
    <recommendedName>
        <fullName evidence="3">F5/8 type C domain-containing protein</fullName>
    </recommendedName>
</protein>
<dbReference type="AlphaFoldDB" id="A0A7W6MYU3"/>
<dbReference type="GeneID" id="93102384"/>
<dbReference type="RefSeq" id="WP_124317916.1">
    <property type="nucleotide sequence ID" value="NZ_AP028155.1"/>
</dbReference>
<dbReference type="Pfam" id="PF16389">
    <property type="entry name" value="DUF4998"/>
    <property type="match status" value="1"/>
</dbReference>
<proteinExistence type="predicted"/>
<gene>
    <name evidence="1" type="ORF">GGR14_002000</name>
</gene>
<dbReference type="Proteomes" id="UP000546007">
    <property type="component" value="Unassembled WGS sequence"/>
</dbReference>
<keyword evidence="2" id="KW-1185">Reference proteome</keyword>
<dbReference type="PROSITE" id="PS51257">
    <property type="entry name" value="PROKAR_LIPOPROTEIN"/>
    <property type="match status" value="1"/>
</dbReference>
<comment type="caution">
    <text evidence="1">The sequence shown here is derived from an EMBL/GenBank/DDBJ whole genome shotgun (WGS) entry which is preliminary data.</text>
</comment>
<evidence type="ECO:0000313" key="1">
    <source>
        <dbReference type="EMBL" id="MBB4026210.1"/>
    </source>
</evidence>
<dbReference type="Gene3D" id="2.60.120.260">
    <property type="entry name" value="Galactose-binding domain-like"/>
    <property type="match status" value="1"/>
</dbReference>
<dbReference type="EMBL" id="JACIES010000004">
    <property type="protein sequence ID" value="MBB4026210.1"/>
    <property type="molecule type" value="Genomic_DNA"/>
</dbReference>
<organism evidence="1 2">
    <name type="scientific">Butyricimonas faecihominis</name>
    <dbReference type="NCBI Taxonomy" id="1472416"/>
    <lineage>
        <taxon>Bacteria</taxon>
        <taxon>Pseudomonadati</taxon>
        <taxon>Bacteroidota</taxon>
        <taxon>Bacteroidia</taxon>
        <taxon>Bacteroidales</taxon>
        <taxon>Odoribacteraceae</taxon>
        <taxon>Butyricimonas</taxon>
    </lineage>
</organism>
<accession>A0A7W6MYU3</accession>
<dbReference type="OrthoDB" id="1095015at2"/>
<evidence type="ECO:0008006" key="3">
    <source>
        <dbReference type="Google" id="ProtNLM"/>
    </source>
</evidence>
<reference evidence="1 2" key="1">
    <citation type="submission" date="2020-08" db="EMBL/GenBank/DDBJ databases">
        <title>Genomic Encyclopedia of Type Strains, Phase IV (KMG-IV): sequencing the most valuable type-strain genomes for metagenomic binning, comparative biology and taxonomic classification.</title>
        <authorList>
            <person name="Goeker M."/>
        </authorList>
    </citation>
    <scope>NUCLEOTIDE SEQUENCE [LARGE SCALE GENOMIC DNA]</scope>
    <source>
        <strain evidence="1 2">DSM 105721</strain>
    </source>
</reference>
<name>A0A7W6MYU3_9BACT</name>